<dbReference type="Proteomes" id="UP000054217">
    <property type="component" value="Unassembled WGS sequence"/>
</dbReference>
<dbReference type="AlphaFoldDB" id="A0A0C3N7L3"/>
<evidence type="ECO:0000313" key="1">
    <source>
        <dbReference type="EMBL" id="KIN97039.1"/>
    </source>
</evidence>
<keyword evidence="2" id="KW-1185">Reference proteome</keyword>
<dbReference type="OrthoDB" id="2442602at2759"/>
<sequence>MRYAWQTIVFPRHWHSCCERDVAFFSSITQLHEEYEKELELASARIKKLQAENEYVSSCFVS</sequence>
<dbReference type="InParanoid" id="A0A0C3N7L3"/>
<name>A0A0C3N7L3_PISTI</name>
<dbReference type="EMBL" id="KN832035">
    <property type="protein sequence ID" value="KIN97039.1"/>
    <property type="molecule type" value="Genomic_DNA"/>
</dbReference>
<organism evidence="1 2">
    <name type="scientific">Pisolithus tinctorius Marx 270</name>
    <dbReference type="NCBI Taxonomy" id="870435"/>
    <lineage>
        <taxon>Eukaryota</taxon>
        <taxon>Fungi</taxon>
        <taxon>Dikarya</taxon>
        <taxon>Basidiomycota</taxon>
        <taxon>Agaricomycotina</taxon>
        <taxon>Agaricomycetes</taxon>
        <taxon>Agaricomycetidae</taxon>
        <taxon>Boletales</taxon>
        <taxon>Sclerodermatineae</taxon>
        <taxon>Pisolithaceae</taxon>
        <taxon>Pisolithus</taxon>
    </lineage>
</organism>
<accession>A0A0C3N7L3</accession>
<proteinExistence type="predicted"/>
<protein>
    <submittedName>
        <fullName evidence="1">Uncharacterized protein</fullName>
    </submittedName>
</protein>
<gene>
    <name evidence="1" type="ORF">M404DRAFT_1006318</name>
</gene>
<evidence type="ECO:0000313" key="2">
    <source>
        <dbReference type="Proteomes" id="UP000054217"/>
    </source>
</evidence>
<dbReference type="HOGENOM" id="CLU_2905142_0_0_1"/>
<reference evidence="2" key="2">
    <citation type="submission" date="2015-01" db="EMBL/GenBank/DDBJ databases">
        <title>Evolutionary Origins and Diversification of the Mycorrhizal Mutualists.</title>
        <authorList>
            <consortium name="DOE Joint Genome Institute"/>
            <consortium name="Mycorrhizal Genomics Consortium"/>
            <person name="Kohler A."/>
            <person name="Kuo A."/>
            <person name="Nagy L.G."/>
            <person name="Floudas D."/>
            <person name="Copeland A."/>
            <person name="Barry K.W."/>
            <person name="Cichocki N."/>
            <person name="Veneault-Fourrey C."/>
            <person name="LaButti K."/>
            <person name="Lindquist E.A."/>
            <person name="Lipzen A."/>
            <person name="Lundell T."/>
            <person name="Morin E."/>
            <person name="Murat C."/>
            <person name="Riley R."/>
            <person name="Ohm R."/>
            <person name="Sun H."/>
            <person name="Tunlid A."/>
            <person name="Henrissat B."/>
            <person name="Grigoriev I.V."/>
            <person name="Hibbett D.S."/>
            <person name="Martin F."/>
        </authorList>
    </citation>
    <scope>NUCLEOTIDE SEQUENCE [LARGE SCALE GENOMIC DNA]</scope>
    <source>
        <strain evidence="2">Marx 270</strain>
    </source>
</reference>
<reference evidence="1 2" key="1">
    <citation type="submission" date="2014-04" db="EMBL/GenBank/DDBJ databases">
        <authorList>
            <consortium name="DOE Joint Genome Institute"/>
            <person name="Kuo A."/>
            <person name="Kohler A."/>
            <person name="Costa M.D."/>
            <person name="Nagy L.G."/>
            <person name="Floudas D."/>
            <person name="Copeland A."/>
            <person name="Barry K.W."/>
            <person name="Cichocki N."/>
            <person name="Veneault-Fourrey C."/>
            <person name="LaButti K."/>
            <person name="Lindquist E.A."/>
            <person name="Lipzen A."/>
            <person name="Lundell T."/>
            <person name="Morin E."/>
            <person name="Murat C."/>
            <person name="Sun H."/>
            <person name="Tunlid A."/>
            <person name="Henrissat B."/>
            <person name="Grigoriev I.V."/>
            <person name="Hibbett D.S."/>
            <person name="Martin F."/>
            <person name="Nordberg H.P."/>
            <person name="Cantor M.N."/>
            <person name="Hua S.X."/>
        </authorList>
    </citation>
    <scope>NUCLEOTIDE SEQUENCE [LARGE SCALE GENOMIC DNA]</scope>
    <source>
        <strain evidence="1 2">Marx 270</strain>
    </source>
</reference>